<dbReference type="EMBL" id="CAJMWZ010006041">
    <property type="protein sequence ID" value="CAE6514593.1"/>
    <property type="molecule type" value="Genomic_DNA"/>
</dbReference>
<gene>
    <name evidence="1" type="ORF">RDB_LOCUS110166</name>
</gene>
<protein>
    <submittedName>
        <fullName evidence="1">Uncharacterized protein</fullName>
    </submittedName>
</protein>
<dbReference type="Proteomes" id="UP000663850">
    <property type="component" value="Unassembled WGS sequence"/>
</dbReference>
<evidence type="ECO:0000313" key="1">
    <source>
        <dbReference type="EMBL" id="CAE6514593.1"/>
    </source>
</evidence>
<comment type="caution">
    <text evidence="1">The sequence shown here is derived from an EMBL/GenBank/DDBJ whole genome shotgun (WGS) entry which is preliminary data.</text>
</comment>
<sequence length="158" mass="17859">MGHLPNGDGAQTISIFDFDSLAVGRYVNRSRPNYIQTALSPREERDITTAVRNGDGLFIPESAFHTKLHTNRPFQPSNEVFVNFVGRDQPTVLQLGFQKSVQSRLPYRTVTQVSRVLTSEGYFIDGSRIIAIHQWADNYEFHVFRLNVGDDVVDQSDG</sequence>
<dbReference type="AlphaFoldDB" id="A0A8H3HJW6"/>
<proteinExistence type="predicted"/>
<organism evidence="1 2">
    <name type="scientific">Rhizoctonia solani</name>
    <dbReference type="NCBI Taxonomy" id="456999"/>
    <lineage>
        <taxon>Eukaryota</taxon>
        <taxon>Fungi</taxon>
        <taxon>Dikarya</taxon>
        <taxon>Basidiomycota</taxon>
        <taxon>Agaricomycotina</taxon>
        <taxon>Agaricomycetes</taxon>
        <taxon>Cantharellales</taxon>
        <taxon>Ceratobasidiaceae</taxon>
        <taxon>Rhizoctonia</taxon>
    </lineage>
</organism>
<evidence type="ECO:0000313" key="2">
    <source>
        <dbReference type="Proteomes" id="UP000663850"/>
    </source>
</evidence>
<name>A0A8H3HJW6_9AGAM</name>
<reference evidence="1" key="1">
    <citation type="submission" date="2021-01" db="EMBL/GenBank/DDBJ databases">
        <authorList>
            <person name="Kaushik A."/>
        </authorList>
    </citation>
    <scope>NUCLEOTIDE SEQUENCE</scope>
    <source>
        <strain evidence="1">Type strain: AG8-Rh-89/</strain>
    </source>
</reference>
<accession>A0A8H3HJW6</accession>